<evidence type="ECO:0000313" key="1">
    <source>
        <dbReference type="EMBL" id="PWY56310.1"/>
    </source>
</evidence>
<accession>A0A317U7D9</accession>
<gene>
    <name evidence="1" type="ORF">DGG96_07390</name>
</gene>
<evidence type="ECO:0000313" key="2">
    <source>
        <dbReference type="Proteomes" id="UP000247152"/>
    </source>
</evidence>
<dbReference type="EMBL" id="QHJG01000009">
    <property type="protein sequence ID" value="PWY56310.1"/>
    <property type="molecule type" value="Genomic_DNA"/>
</dbReference>
<protein>
    <submittedName>
        <fullName evidence="1">Uncharacterized protein</fullName>
    </submittedName>
</protein>
<organism evidence="1 2">
    <name type="scientific">Legionella qingyii</name>
    <dbReference type="NCBI Taxonomy" id="2184757"/>
    <lineage>
        <taxon>Bacteria</taxon>
        <taxon>Pseudomonadati</taxon>
        <taxon>Pseudomonadota</taxon>
        <taxon>Gammaproteobacteria</taxon>
        <taxon>Legionellales</taxon>
        <taxon>Legionellaceae</taxon>
        <taxon>Legionella</taxon>
    </lineage>
</organism>
<proteinExistence type="predicted"/>
<comment type="caution">
    <text evidence="1">The sequence shown here is derived from an EMBL/GenBank/DDBJ whole genome shotgun (WGS) entry which is preliminary data.</text>
</comment>
<dbReference type="Proteomes" id="UP000247152">
    <property type="component" value="Unassembled WGS sequence"/>
</dbReference>
<sequence>MVVVLLLVKDDWFLVGNWIYELNELRDQTDQAERKHHLTKLVEPIFSLTDGIGKVEIYIEIQGSIHRLRVGGENNVHCRIEIVVISVEDETINP</sequence>
<name>A0A317U7D9_9GAMM</name>
<dbReference type="AlphaFoldDB" id="A0A317U7D9"/>
<reference evidence="1 2" key="1">
    <citation type="submission" date="2018-05" db="EMBL/GenBank/DDBJ databases">
        <title>Legionella qingyii sp.nov., whole genome shotgun sequence.</title>
        <authorList>
            <person name="Wu H."/>
            <person name="Zhu Q."/>
            <person name="Hu C."/>
        </authorList>
    </citation>
    <scope>NUCLEOTIDE SEQUENCE [LARGE SCALE GENOMIC DNA]</scope>
    <source>
        <strain evidence="1 2">HEB18</strain>
    </source>
</reference>